<evidence type="ECO:0000256" key="6">
    <source>
        <dbReference type="ARBA" id="ARBA00022556"/>
    </source>
</evidence>
<keyword evidence="8 13" id="KW-0547">Nucleotide-binding</keyword>
<sequence length="359" mass="39293">MNSRQHSLTMPGSAAILLRPIGALYGMAMRLRNRLYDRGVFKSWRSPIPVVSVGNITTGGTGKTPLVDWIVKFYETSGVATAIVSRGYGRWTKGVQLVSDGKRILLGSRDAGDETAMLAARNPSTIVIVAEQRVEGVQFLMRQFADRLPGVIVLDDAFQHRKIGRDLDIVVVNASAPRELDVMLPAGRLREPLRGLLRADVIILGKITDQIKAAPLLARLKEYGKPVLRSKIKPGKLMKVDTSESGGVEPSLKALAFAGIGAPAGFLHSLDEAGISVMATKFFRDHEPYTEAAIRSIIGEAKRQALVPVTTEKDWFRIADDPALARMLAEAGCRYLTIEPEFPDGAKELERRLMGVVKR</sequence>
<comment type="function">
    <text evidence="1 13">Transfers the gamma-phosphate of ATP to the 4'-position of a tetraacyldisaccharide 1-phosphate intermediate (termed DS-1-P) to form tetraacyldisaccharide 1,4'-bis-phosphate (lipid IVA).</text>
</comment>
<evidence type="ECO:0000256" key="11">
    <source>
        <dbReference type="ARBA" id="ARBA00023098"/>
    </source>
</evidence>
<dbReference type="GO" id="GO:0005524">
    <property type="term" value="F:ATP binding"/>
    <property type="evidence" value="ECO:0007669"/>
    <property type="project" value="UniProtKB-UniRule"/>
</dbReference>
<keyword evidence="6 13" id="KW-0441">Lipid A biosynthesis</keyword>
<dbReference type="PANTHER" id="PTHR42724">
    <property type="entry name" value="TETRAACYLDISACCHARIDE 4'-KINASE"/>
    <property type="match status" value="1"/>
</dbReference>
<keyword evidence="11 13" id="KW-0443">Lipid metabolism</keyword>
<dbReference type="UniPathway" id="UPA00359">
    <property type="reaction ID" value="UER00482"/>
</dbReference>
<proteinExistence type="inferred from homology"/>
<dbReference type="GO" id="GO:0009245">
    <property type="term" value="P:lipid A biosynthetic process"/>
    <property type="evidence" value="ECO:0007669"/>
    <property type="project" value="UniProtKB-UniRule"/>
</dbReference>
<evidence type="ECO:0000256" key="13">
    <source>
        <dbReference type="HAMAP-Rule" id="MF_00409"/>
    </source>
</evidence>
<dbReference type="KEGG" id="clz:BIU88_02305"/>
<evidence type="ECO:0000256" key="2">
    <source>
        <dbReference type="ARBA" id="ARBA00004870"/>
    </source>
</evidence>
<dbReference type="PANTHER" id="PTHR42724:SF1">
    <property type="entry name" value="TETRAACYLDISACCHARIDE 4'-KINASE, MITOCHONDRIAL-RELATED"/>
    <property type="match status" value="1"/>
</dbReference>
<dbReference type="EC" id="2.7.1.130" evidence="3 13"/>
<comment type="pathway">
    <text evidence="2 13">Glycolipid biosynthesis; lipid IV(A) biosynthesis; lipid IV(A) from (3R)-3-hydroxytetradecanoyl-[acyl-carrier-protein] and UDP-N-acetyl-alpha-D-glucosamine: step 6/6.</text>
</comment>
<accession>A0A1D8D680</accession>
<comment type="catalytic activity">
    <reaction evidence="13">
        <text>a lipid A disaccharide + ATP = a lipid IVA + ADP + H(+)</text>
        <dbReference type="Rhea" id="RHEA:67840"/>
        <dbReference type="ChEBI" id="CHEBI:15378"/>
        <dbReference type="ChEBI" id="CHEBI:30616"/>
        <dbReference type="ChEBI" id="CHEBI:176343"/>
        <dbReference type="ChEBI" id="CHEBI:176425"/>
        <dbReference type="ChEBI" id="CHEBI:456216"/>
        <dbReference type="EC" id="2.7.1.130"/>
    </reaction>
</comment>
<evidence type="ECO:0000313" key="14">
    <source>
        <dbReference type="EMBL" id="AOS83079.1"/>
    </source>
</evidence>
<dbReference type="NCBIfam" id="TIGR00682">
    <property type="entry name" value="lpxK"/>
    <property type="match status" value="1"/>
</dbReference>
<gene>
    <name evidence="13" type="primary">lpxK</name>
    <name evidence="14" type="ORF">BIU88_02305</name>
</gene>
<dbReference type="STRING" id="274537.BIU88_02305"/>
<keyword evidence="7 13" id="KW-0808">Transferase</keyword>
<dbReference type="Pfam" id="PF02606">
    <property type="entry name" value="LpxK"/>
    <property type="match status" value="1"/>
</dbReference>
<protein>
    <recommendedName>
        <fullName evidence="4 13">Tetraacyldisaccharide 4'-kinase</fullName>
        <ecNumber evidence="3 13">2.7.1.130</ecNumber>
    </recommendedName>
    <alternativeName>
        <fullName evidence="12 13">Lipid A 4'-kinase</fullName>
    </alternativeName>
</protein>
<dbReference type="HAMAP" id="MF_00409">
    <property type="entry name" value="LpxK"/>
    <property type="match status" value="1"/>
</dbReference>
<dbReference type="GO" id="GO:0009029">
    <property type="term" value="F:lipid-A 4'-kinase activity"/>
    <property type="evidence" value="ECO:0007669"/>
    <property type="project" value="UniProtKB-UniRule"/>
</dbReference>
<keyword evidence="5 13" id="KW-0444">Lipid biosynthesis</keyword>
<evidence type="ECO:0000256" key="12">
    <source>
        <dbReference type="ARBA" id="ARBA00029757"/>
    </source>
</evidence>
<dbReference type="OrthoDB" id="9766423at2"/>
<keyword evidence="15" id="KW-1185">Reference proteome</keyword>
<evidence type="ECO:0000256" key="10">
    <source>
        <dbReference type="ARBA" id="ARBA00022840"/>
    </source>
</evidence>
<evidence type="ECO:0000256" key="7">
    <source>
        <dbReference type="ARBA" id="ARBA00022679"/>
    </source>
</evidence>
<dbReference type="InterPro" id="IPR003758">
    <property type="entry name" value="LpxK"/>
</dbReference>
<dbReference type="Proteomes" id="UP000095185">
    <property type="component" value="Chromosome"/>
</dbReference>
<dbReference type="GO" id="GO:0009244">
    <property type="term" value="P:lipopolysaccharide core region biosynthetic process"/>
    <property type="evidence" value="ECO:0007669"/>
    <property type="project" value="TreeGrafter"/>
</dbReference>
<evidence type="ECO:0000256" key="9">
    <source>
        <dbReference type="ARBA" id="ARBA00022777"/>
    </source>
</evidence>
<evidence type="ECO:0000313" key="15">
    <source>
        <dbReference type="Proteomes" id="UP000095185"/>
    </source>
</evidence>
<evidence type="ECO:0000256" key="3">
    <source>
        <dbReference type="ARBA" id="ARBA00012071"/>
    </source>
</evidence>
<keyword evidence="10 13" id="KW-0067">ATP-binding</keyword>
<dbReference type="SUPFAM" id="SSF52540">
    <property type="entry name" value="P-loop containing nucleoside triphosphate hydrolases"/>
    <property type="match status" value="1"/>
</dbReference>
<evidence type="ECO:0000256" key="5">
    <source>
        <dbReference type="ARBA" id="ARBA00022516"/>
    </source>
</evidence>
<comment type="similarity">
    <text evidence="13">Belongs to the LpxK family.</text>
</comment>
<evidence type="ECO:0000256" key="8">
    <source>
        <dbReference type="ARBA" id="ARBA00022741"/>
    </source>
</evidence>
<reference evidence="14" key="1">
    <citation type="submission" date="2016-09" db="EMBL/GenBank/DDBJ databases">
        <title>Genome sequence of Chlorobaculum limnaeum.</title>
        <authorList>
            <person name="Liu Z."/>
            <person name="Tank M."/>
            <person name="Bryant D.A."/>
        </authorList>
    </citation>
    <scope>NUCLEOTIDE SEQUENCE [LARGE SCALE GENOMIC DNA]</scope>
    <source>
        <strain evidence="14">DSM 1677</strain>
    </source>
</reference>
<dbReference type="EMBL" id="CP017305">
    <property type="protein sequence ID" value="AOS83079.1"/>
    <property type="molecule type" value="Genomic_DNA"/>
</dbReference>
<feature type="binding site" evidence="13">
    <location>
        <begin position="57"/>
        <end position="64"/>
    </location>
    <ligand>
        <name>ATP</name>
        <dbReference type="ChEBI" id="CHEBI:30616"/>
    </ligand>
</feature>
<dbReference type="InterPro" id="IPR027417">
    <property type="entry name" value="P-loop_NTPase"/>
</dbReference>
<name>A0A1D8D680_CHLLM</name>
<keyword evidence="9 13" id="KW-0418">Kinase</keyword>
<dbReference type="GO" id="GO:0005886">
    <property type="term" value="C:plasma membrane"/>
    <property type="evidence" value="ECO:0007669"/>
    <property type="project" value="TreeGrafter"/>
</dbReference>
<evidence type="ECO:0000256" key="4">
    <source>
        <dbReference type="ARBA" id="ARBA00016436"/>
    </source>
</evidence>
<evidence type="ECO:0000256" key="1">
    <source>
        <dbReference type="ARBA" id="ARBA00002274"/>
    </source>
</evidence>
<organism evidence="14 15">
    <name type="scientific">Chlorobaculum limnaeum</name>
    <dbReference type="NCBI Taxonomy" id="274537"/>
    <lineage>
        <taxon>Bacteria</taxon>
        <taxon>Pseudomonadati</taxon>
        <taxon>Chlorobiota</taxon>
        <taxon>Chlorobiia</taxon>
        <taxon>Chlorobiales</taxon>
        <taxon>Chlorobiaceae</taxon>
        <taxon>Chlorobaculum</taxon>
    </lineage>
</organism>
<dbReference type="AlphaFoldDB" id="A0A1D8D680"/>